<dbReference type="AlphaFoldDB" id="A0A699KCB0"/>
<evidence type="ECO:0000313" key="1">
    <source>
        <dbReference type="EMBL" id="GFA83101.1"/>
    </source>
</evidence>
<sequence length="111" mass="12242">MSESSSSFTLVDDTTVGTSFAGRSHFQGVPTSYGLRQGEIICADTPKEVTHWTADMPKEVTRSLGEDGQVLFFFVCSVIYSQKFTSTTAFPNAYIKRQQITMKVDLPGPYA</sequence>
<protein>
    <submittedName>
        <fullName evidence="1">Uncharacterized protein</fullName>
    </submittedName>
</protein>
<name>A0A699KCB0_TANCI</name>
<dbReference type="EMBL" id="BKCJ010496245">
    <property type="protein sequence ID" value="GFA83101.1"/>
    <property type="molecule type" value="Genomic_DNA"/>
</dbReference>
<gene>
    <name evidence="1" type="ORF">Tci_655073</name>
</gene>
<reference evidence="1" key="1">
    <citation type="journal article" date="2019" name="Sci. Rep.">
        <title>Draft genome of Tanacetum cinerariifolium, the natural source of mosquito coil.</title>
        <authorList>
            <person name="Yamashiro T."/>
            <person name="Shiraishi A."/>
            <person name="Satake H."/>
            <person name="Nakayama K."/>
        </authorList>
    </citation>
    <scope>NUCLEOTIDE SEQUENCE</scope>
</reference>
<comment type="caution">
    <text evidence="1">The sequence shown here is derived from an EMBL/GenBank/DDBJ whole genome shotgun (WGS) entry which is preliminary data.</text>
</comment>
<proteinExistence type="predicted"/>
<accession>A0A699KCB0</accession>
<feature type="non-terminal residue" evidence="1">
    <location>
        <position position="111"/>
    </location>
</feature>
<organism evidence="1">
    <name type="scientific">Tanacetum cinerariifolium</name>
    <name type="common">Dalmatian daisy</name>
    <name type="synonym">Chrysanthemum cinerariifolium</name>
    <dbReference type="NCBI Taxonomy" id="118510"/>
    <lineage>
        <taxon>Eukaryota</taxon>
        <taxon>Viridiplantae</taxon>
        <taxon>Streptophyta</taxon>
        <taxon>Embryophyta</taxon>
        <taxon>Tracheophyta</taxon>
        <taxon>Spermatophyta</taxon>
        <taxon>Magnoliopsida</taxon>
        <taxon>eudicotyledons</taxon>
        <taxon>Gunneridae</taxon>
        <taxon>Pentapetalae</taxon>
        <taxon>asterids</taxon>
        <taxon>campanulids</taxon>
        <taxon>Asterales</taxon>
        <taxon>Asteraceae</taxon>
        <taxon>Asteroideae</taxon>
        <taxon>Anthemideae</taxon>
        <taxon>Anthemidinae</taxon>
        <taxon>Tanacetum</taxon>
    </lineage>
</organism>